<dbReference type="AlphaFoldDB" id="A0A381VIQ4"/>
<accession>A0A381VIQ4</accession>
<dbReference type="EMBL" id="UINC01008948">
    <property type="protein sequence ID" value="SVA40216.1"/>
    <property type="molecule type" value="Genomic_DNA"/>
</dbReference>
<dbReference type="PANTHER" id="PTHR43547">
    <property type="entry name" value="TWO-COMPONENT HISTIDINE KINASE"/>
    <property type="match status" value="1"/>
</dbReference>
<protein>
    <recommendedName>
        <fullName evidence="6">Histidine kinase</fullName>
    </recommendedName>
</protein>
<dbReference type="Gene3D" id="3.30.565.10">
    <property type="entry name" value="Histidine kinase-like ATPase, C-terminal domain"/>
    <property type="match status" value="1"/>
</dbReference>
<gene>
    <name evidence="5" type="ORF">METZ01_LOCUS93070</name>
</gene>
<dbReference type="InterPro" id="IPR011006">
    <property type="entry name" value="CheY-like_superfamily"/>
</dbReference>
<evidence type="ECO:0000256" key="1">
    <source>
        <dbReference type="ARBA" id="ARBA00022553"/>
    </source>
</evidence>
<evidence type="ECO:0000256" key="2">
    <source>
        <dbReference type="SAM" id="Coils"/>
    </source>
</evidence>
<sequence length="381" mass="43495">MPASDQHRTTRRILVVDDIEDNCLVIEDHLRRQLKCEFREASSGNEALKILENWRPDCILMDIMMPEMDGIETTKHIKSIPDCHDIPVLIVTAKQEMDSFEDAFDAGAVDYIYKPLDRTTLVSRVKSALRSKEDLDRIKELNKELQQKKQELSSFSHTVSHDLKSPIVGAASLYDLFMYRIKNEYPQIIEDEGLKELTERIPQTFHKMLDFINTQLDYAEAGQVVGELESVSMGRIISSVIENFEYAEREGIACFSKLPEMPEARCDPIRMLKVWQNLIANSIKYRGSKNPVKIEFGGDENTGIVKFWIRDDGPGINKKHQDKVFETNARLNYDVEGYGFGLATVEKIIVAHGGKIWIDSEVTDGACFVFELPQESGINRV</sequence>
<dbReference type="PANTHER" id="PTHR43547:SF2">
    <property type="entry name" value="HYBRID SIGNAL TRANSDUCTION HISTIDINE KINASE C"/>
    <property type="match status" value="1"/>
</dbReference>
<feature type="coiled-coil region" evidence="2">
    <location>
        <begin position="128"/>
        <end position="158"/>
    </location>
</feature>
<dbReference type="PRINTS" id="PR00344">
    <property type="entry name" value="BCTRLSENSOR"/>
</dbReference>
<reference evidence="5" key="1">
    <citation type="submission" date="2018-05" db="EMBL/GenBank/DDBJ databases">
        <authorList>
            <person name="Lanie J.A."/>
            <person name="Ng W.-L."/>
            <person name="Kazmierczak K.M."/>
            <person name="Andrzejewski T.M."/>
            <person name="Davidsen T.M."/>
            <person name="Wayne K.J."/>
            <person name="Tettelin H."/>
            <person name="Glass J.I."/>
            <person name="Rusch D."/>
            <person name="Podicherti R."/>
            <person name="Tsui H.-C.T."/>
            <person name="Winkler M.E."/>
        </authorList>
    </citation>
    <scope>NUCLEOTIDE SEQUENCE</scope>
</reference>
<dbReference type="InterPro" id="IPR036890">
    <property type="entry name" value="HATPase_C_sf"/>
</dbReference>
<dbReference type="Pfam" id="PF00072">
    <property type="entry name" value="Response_reg"/>
    <property type="match status" value="1"/>
</dbReference>
<dbReference type="InterPro" id="IPR003661">
    <property type="entry name" value="HisK_dim/P_dom"/>
</dbReference>
<dbReference type="PROSITE" id="PS50109">
    <property type="entry name" value="HIS_KIN"/>
    <property type="match status" value="1"/>
</dbReference>
<dbReference type="InterPro" id="IPR004358">
    <property type="entry name" value="Sig_transdc_His_kin-like_C"/>
</dbReference>
<evidence type="ECO:0000259" key="3">
    <source>
        <dbReference type="PROSITE" id="PS50109"/>
    </source>
</evidence>
<proteinExistence type="predicted"/>
<keyword evidence="1" id="KW-0597">Phosphoprotein</keyword>
<dbReference type="Gene3D" id="1.10.287.130">
    <property type="match status" value="1"/>
</dbReference>
<dbReference type="GO" id="GO:0000155">
    <property type="term" value="F:phosphorelay sensor kinase activity"/>
    <property type="evidence" value="ECO:0007669"/>
    <property type="project" value="InterPro"/>
</dbReference>
<name>A0A381VIQ4_9ZZZZ</name>
<keyword evidence="2" id="KW-0175">Coiled coil</keyword>
<dbReference type="CDD" id="cd00082">
    <property type="entry name" value="HisKA"/>
    <property type="match status" value="1"/>
</dbReference>
<evidence type="ECO:0000313" key="5">
    <source>
        <dbReference type="EMBL" id="SVA40216.1"/>
    </source>
</evidence>
<feature type="domain" description="Histidine kinase" evidence="3">
    <location>
        <begin position="158"/>
        <end position="376"/>
    </location>
</feature>
<evidence type="ECO:0008006" key="6">
    <source>
        <dbReference type="Google" id="ProtNLM"/>
    </source>
</evidence>
<evidence type="ECO:0000259" key="4">
    <source>
        <dbReference type="PROSITE" id="PS50110"/>
    </source>
</evidence>
<dbReference type="SMART" id="SM00448">
    <property type="entry name" value="REC"/>
    <property type="match status" value="1"/>
</dbReference>
<dbReference type="PROSITE" id="PS50110">
    <property type="entry name" value="RESPONSE_REGULATORY"/>
    <property type="match status" value="1"/>
</dbReference>
<dbReference type="InterPro" id="IPR001789">
    <property type="entry name" value="Sig_transdc_resp-reg_receiver"/>
</dbReference>
<organism evidence="5">
    <name type="scientific">marine metagenome</name>
    <dbReference type="NCBI Taxonomy" id="408172"/>
    <lineage>
        <taxon>unclassified sequences</taxon>
        <taxon>metagenomes</taxon>
        <taxon>ecological metagenomes</taxon>
    </lineage>
</organism>
<dbReference type="Gene3D" id="3.40.50.2300">
    <property type="match status" value="1"/>
</dbReference>
<dbReference type="SUPFAM" id="SSF47384">
    <property type="entry name" value="Homodimeric domain of signal transducing histidine kinase"/>
    <property type="match status" value="1"/>
</dbReference>
<feature type="domain" description="Response regulatory" evidence="4">
    <location>
        <begin position="12"/>
        <end position="129"/>
    </location>
</feature>
<dbReference type="InterPro" id="IPR003594">
    <property type="entry name" value="HATPase_dom"/>
</dbReference>
<dbReference type="SMART" id="SM00387">
    <property type="entry name" value="HATPase_c"/>
    <property type="match status" value="1"/>
</dbReference>
<dbReference type="Pfam" id="PF02518">
    <property type="entry name" value="HATPase_c"/>
    <property type="match status" value="1"/>
</dbReference>
<dbReference type="InterPro" id="IPR036097">
    <property type="entry name" value="HisK_dim/P_sf"/>
</dbReference>
<dbReference type="InterPro" id="IPR005467">
    <property type="entry name" value="His_kinase_dom"/>
</dbReference>
<dbReference type="SUPFAM" id="SSF52172">
    <property type="entry name" value="CheY-like"/>
    <property type="match status" value="1"/>
</dbReference>
<dbReference type="SUPFAM" id="SSF55874">
    <property type="entry name" value="ATPase domain of HSP90 chaperone/DNA topoisomerase II/histidine kinase"/>
    <property type="match status" value="1"/>
</dbReference>